<dbReference type="SUPFAM" id="SSF88659">
    <property type="entry name" value="Sigma3 and sigma4 domains of RNA polymerase sigma factors"/>
    <property type="match status" value="1"/>
</dbReference>
<reference evidence="7 8" key="1">
    <citation type="submission" date="2021-01" db="EMBL/GenBank/DDBJ databases">
        <title>Whole genome shotgun sequence of Planotetraspora phitsanulokensis NBRC 104273.</title>
        <authorList>
            <person name="Komaki H."/>
            <person name="Tamura T."/>
        </authorList>
    </citation>
    <scope>NUCLEOTIDE SEQUENCE [LARGE SCALE GENOMIC DNA]</scope>
    <source>
        <strain evidence="7 8">NBRC 104273</strain>
    </source>
</reference>
<dbReference type="InterPro" id="IPR007627">
    <property type="entry name" value="RNA_pol_sigma70_r2"/>
</dbReference>
<comment type="caution">
    <text evidence="7">The sequence shown here is derived from an EMBL/GenBank/DDBJ whole genome shotgun (WGS) entry which is preliminary data.</text>
</comment>
<keyword evidence="2" id="KW-0805">Transcription regulation</keyword>
<gene>
    <name evidence="7" type="ORF">Pph01_53190</name>
</gene>
<dbReference type="InterPro" id="IPR014284">
    <property type="entry name" value="RNA_pol_sigma-70_dom"/>
</dbReference>
<keyword evidence="8" id="KW-1185">Reference proteome</keyword>
<dbReference type="GO" id="GO:0016987">
    <property type="term" value="F:sigma factor activity"/>
    <property type="evidence" value="ECO:0007669"/>
    <property type="project" value="UniProtKB-KW"/>
</dbReference>
<protein>
    <submittedName>
        <fullName evidence="7">RNA polymerase sigma24 factor</fullName>
    </submittedName>
</protein>
<dbReference type="InterPro" id="IPR036388">
    <property type="entry name" value="WH-like_DNA-bd_sf"/>
</dbReference>
<evidence type="ECO:0000256" key="1">
    <source>
        <dbReference type="ARBA" id="ARBA00010641"/>
    </source>
</evidence>
<dbReference type="Pfam" id="PF04542">
    <property type="entry name" value="Sigma70_r2"/>
    <property type="match status" value="1"/>
</dbReference>
<dbReference type="PANTHER" id="PTHR43133:SF66">
    <property type="entry name" value="ECF RNA POLYMERASE SIGMA FACTOR SIGK"/>
    <property type="match status" value="1"/>
</dbReference>
<feature type="domain" description="RNA polymerase sigma-70 region 2" evidence="5">
    <location>
        <begin position="74"/>
        <end position="141"/>
    </location>
</feature>
<evidence type="ECO:0000256" key="4">
    <source>
        <dbReference type="ARBA" id="ARBA00023163"/>
    </source>
</evidence>
<evidence type="ECO:0000313" key="7">
    <source>
        <dbReference type="EMBL" id="GII40316.1"/>
    </source>
</evidence>
<dbReference type="PANTHER" id="PTHR43133">
    <property type="entry name" value="RNA POLYMERASE ECF-TYPE SIGMA FACTO"/>
    <property type="match status" value="1"/>
</dbReference>
<evidence type="ECO:0000256" key="2">
    <source>
        <dbReference type="ARBA" id="ARBA00023015"/>
    </source>
</evidence>
<dbReference type="InterPro" id="IPR013249">
    <property type="entry name" value="RNA_pol_sigma70_r4_t2"/>
</dbReference>
<dbReference type="Gene3D" id="1.10.1740.10">
    <property type="match status" value="1"/>
</dbReference>
<dbReference type="Proteomes" id="UP000622547">
    <property type="component" value="Unassembled WGS sequence"/>
</dbReference>
<dbReference type="InterPro" id="IPR039425">
    <property type="entry name" value="RNA_pol_sigma-70-like"/>
</dbReference>
<feature type="domain" description="RNA polymerase sigma factor 70 region 4 type 2" evidence="6">
    <location>
        <begin position="173"/>
        <end position="224"/>
    </location>
</feature>
<evidence type="ECO:0000313" key="8">
    <source>
        <dbReference type="Proteomes" id="UP000622547"/>
    </source>
</evidence>
<dbReference type="AlphaFoldDB" id="A0A8J3U929"/>
<evidence type="ECO:0000256" key="3">
    <source>
        <dbReference type="ARBA" id="ARBA00023082"/>
    </source>
</evidence>
<dbReference type="NCBIfam" id="TIGR02937">
    <property type="entry name" value="sigma70-ECF"/>
    <property type="match status" value="1"/>
</dbReference>
<dbReference type="RefSeq" id="WP_204075860.1">
    <property type="nucleotide sequence ID" value="NZ_BAABHI010000026.1"/>
</dbReference>
<proteinExistence type="inferred from homology"/>
<accession>A0A8J3U929</accession>
<dbReference type="InterPro" id="IPR013325">
    <property type="entry name" value="RNA_pol_sigma_r2"/>
</dbReference>
<dbReference type="GO" id="GO:0003677">
    <property type="term" value="F:DNA binding"/>
    <property type="evidence" value="ECO:0007669"/>
    <property type="project" value="InterPro"/>
</dbReference>
<evidence type="ECO:0000259" key="5">
    <source>
        <dbReference type="Pfam" id="PF04542"/>
    </source>
</evidence>
<dbReference type="SUPFAM" id="SSF88946">
    <property type="entry name" value="Sigma2 domain of RNA polymerase sigma factors"/>
    <property type="match status" value="1"/>
</dbReference>
<organism evidence="7 8">
    <name type="scientific">Planotetraspora phitsanulokensis</name>
    <dbReference type="NCBI Taxonomy" id="575192"/>
    <lineage>
        <taxon>Bacteria</taxon>
        <taxon>Bacillati</taxon>
        <taxon>Actinomycetota</taxon>
        <taxon>Actinomycetes</taxon>
        <taxon>Streptosporangiales</taxon>
        <taxon>Streptosporangiaceae</taxon>
        <taxon>Planotetraspora</taxon>
    </lineage>
</organism>
<dbReference type="Gene3D" id="1.10.10.10">
    <property type="entry name" value="Winged helix-like DNA-binding domain superfamily/Winged helix DNA-binding domain"/>
    <property type="match status" value="1"/>
</dbReference>
<dbReference type="Pfam" id="PF08281">
    <property type="entry name" value="Sigma70_r4_2"/>
    <property type="match status" value="1"/>
</dbReference>
<keyword evidence="4" id="KW-0804">Transcription</keyword>
<comment type="similarity">
    <text evidence="1">Belongs to the sigma-70 factor family. ECF subfamily.</text>
</comment>
<keyword evidence="3" id="KW-0731">Sigma factor</keyword>
<dbReference type="GO" id="GO:0006352">
    <property type="term" value="P:DNA-templated transcription initiation"/>
    <property type="evidence" value="ECO:0007669"/>
    <property type="project" value="InterPro"/>
</dbReference>
<dbReference type="EMBL" id="BOOP01000025">
    <property type="protein sequence ID" value="GII40316.1"/>
    <property type="molecule type" value="Genomic_DNA"/>
</dbReference>
<dbReference type="InterPro" id="IPR013324">
    <property type="entry name" value="RNA_pol_sigma_r3/r4-like"/>
</dbReference>
<sequence>MREISATWWHAYEEALIVWGRDQTERLNDRALRDQLYDHGEPSEAAKGRWAASADLASCLERARQGDEVAFEVLYLDIQPRLLRYLRTLVDNDADDVAAEAWLQIATALPTFTGDSSAFRSWTATIARNRAIDHLRRRRRRPVSTFQLEALNDIAGRDGDPERLILDKDATDEALALIGQLPRDQADAVLLRFIVGLDPEEAARVLGKRAGAIRTATYRGLRNLAARLRPSPDAARHSTPAQ</sequence>
<evidence type="ECO:0000259" key="6">
    <source>
        <dbReference type="Pfam" id="PF08281"/>
    </source>
</evidence>
<name>A0A8J3U929_9ACTN</name>